<sequence>MGLLPTGQKCVFGRRALRGGQIWSCIVSTRHGDQAFFGGGPGVSYRFALLAMPGWRAGDIEAAVWKWCVHQP</sequence>
<comment type="caution">
    <text evidence="1">The sequence shown here is derived from an EMBL/GenBank/DDBJ whole genome shotgun (WGS) entry which is preliminary data.</text>
</comment>
<reference evidence="1 2" key="1">
    <citation type="submission" date="2017-07" db="EMBL/GenBank/DDBJ databases">
        <title>A draft genome sequence of Komagataeibacter oboediens LMG 18849.</title>
        <authorList>
            <person name="Skraban J."/>
            <person name="Cleenwerck I."/>
            <person name="Vandamme P."/>
            <person name="Trcek J."/>
        </authorList>
    </citation>
    <scope>NUCLEOTIDE SEQUENCE [LARGE SCALE GENOMIC DNA]</scope>
    <source>
        <strain evidence="1 2">LMG 18849</strain>
    </source>
</reference>
<dbReference type="Proteomes" id="UP000247417">
    <property type="component" value="Unassembled WGS sequence"/>
</dbReference>
<accession>A0A318QTX6</accession>
<dbReference type="AlphaFoldDB" id="A0A318QTX6"/>
<organism evidence="1 2">
    <name type="scientific">Komagataeibacter oboediens</name>
    <dbReference type="NCBI Taxonomy" id="65958"/>
    <lineage>
        <taxon>Bacteria</taxon>
        <taxon>Pseudomonadati</taxon>
        <taxon>Pseudomonadota</taxon>
        <taxon>Alphaproteobacteria</taxon>
        <taxon>Acetobacterales</taxon>
        <taxon>Acetobacteraceae</taxon>
        <taxon>Komagataeibacter</taxon>
    </lineage>
</organism>
<dbReference type="EMBL" id="NKTX01000001">
    <property type="protein sequence ID" value="PYD83347.1"/>
    <property type="molecule type" value="Genomic_DNA"/>
</dbReference>
<gene>
    <name evidence="1" type="ORF">CFR80_00125</name>
</gene>
<proteinExistence type="predicted"/>
<protein>
    <submittedName>
        <fullName evidence="1">Uncharacterized protein</fullName>
    </submittedName>
</protein>
<evidence type="ECO:0000313" key="2">
    <source>
        <dbReference type="Proteomes" id="UP000247417"/>
    </source>
</evidence>
<evidence type="ECO:0000313" key="1">
    <source>
        <dbReference type="EMBL" id="PYD83347.1"/>
    </source>
</evidence>
<name>A0A318QTX6_9PROT</name>